<accession>A0A813EBD5</accession>
<evidence type="ECO:0000313" key="3">
    <source>
        <dbReference type="Proteomes" id="UP000654075"/>
    </source>
</evidence>
<proteinExistence type="predicted"/>
<dbReference type="EMBL" id="CAJNNV010008569">
    <property type="protein sequence ID" value="CAE8596414.1"/>
    <property type="molecule type" value="Genomic_DNA"/>
</dbReference>
<feature type="compositionally biased region" description="Basic residues" evidence="1">
    <location>
        <begin position="634"/>
        <end position="646"/>
    </location>
</feature>
<reference evidence="2" key="1">
    <citation type="submission" date="2021-02" db="EMBL/GenBank/DDBJ databases">
        <authorList>
            <person name="Dougan E. K."/>
            <person name="Rhodes N."/>
            <person name="Thang M."/>
            <person name="Chan C."/>
        </authorList>
    </citation>
    <scope>NUCLEOTIDE SEQUENCE</scope>
</reference>
<feature type="region of interest" description="Disordered" evidence="1">
    <location>
        <begin position="602"/>
        <end position="656"/>
    </location>
</feature>
<feature type="compositionally biased region" description="Basic and acidic residues" evidence="1">
    <location>
        <begin position="499"/>
        <end position="511"/>
    </location>
</feature>
<feature type="region of interest" description="Disordered" evidence="1">
    <location>
        <begin position="565"/>
        <end position="584"/>
    </location>
</feature>
<feature type="region of interest" description="Disordered" evidence="1">
    <location>
        <begin position="462"/>
        <end position="511"/>
    </location>
</feature>
<protein>
    <submittedName>
        <fullName evidence="2">Uncharacterized protein</fullName>
    </submittedName>
</protein>
<sequence>MGHSGDGYTEGDWVQLKRYLGLPGCWEALHEIGKDITVFSAHIEKTSDNKENVAAFYIKVYGAYTSRGESTLDVLTKLRCMAHSDESVVAMRMVARVSNDPVERREFSERAAGKGSEKAMLDAAERARLTRSLSLQQGNSTACCDAAKDEVKWLRMFLSSATGPRSSRRFPFTSHHDKLFNIFLQSVVHAVFILEEGILFQHFTDAIQSKTNWMDLGRDDALLTCRLAGSDIKEFLQSEEPRCCMVASDLPTFRRRELAAALKADAARKMLGQRLEKESKDQAQRAASRLRAAVRVVEERARHQRQPRQLEMDELESAVALVQKLQSSGPLPADEDALLLQSAMDTKQRWMDELEAVIALVQKLQSSGLLPADEDAHLLQSAMDTKQRSMDEFEAVIALVQKLQSSGPLPADEDALLLQSAMGLMGQRVATRTAVAKPRPGCEQILRAEAGGPVVQVADANINNHNNNHNNDEQADDQPTGSHSNDLPKRQSKGQLQRLRREQAVQKRRQEAEAAEHAALLRAYPALAQPRARQLLAEDKEQRLSEQILLATAAGELLHAQVMDPRAPASEEEGVFPGSRRRVNTRAQQQLKLDLATFHAVTETPPQSSEQVVSRPDDGPGSSEDENSFESTRSRRRHSCPPRSRMRSSPDLEPMCSGHFLDEQRVRELSLLHEDVISFGSEMSGESLSWVSSPACATSQRCFPPDVAFQRPSGQWVRAAELCKTGGDVLLGPSGAEVVVASVEKHAPQERDFVSLRTRRGSIKVTSDHEILTQSPSGDLVSTQAHFFQHEDGQAAAQLLKVFDGKRFQDVLEVSFSRETMQVVEICFRDEGAAVLAWLFPGRRPRTVLSGAAFACFGRWHDSSDYMDLLGLGVNRTFVGDKLPPMVGFAAKWRSKSAGAAPNPESLWSLGTQGHLEVDPGSCSICWVHHQHLQDPGSRPSCRRGAECTDCHAAHTEVGFRPAGRPRGRNSR</sequence>
<dbReference type="AlphaFoldDB" id="A0A813EBD5"/>
<gene>
    <name evidence="2" type="ORF">PGLA1383_LOCUS14878</name>
</gene>
<organism evidence="2 3">
    <name type="scientific">Polarella glacialis</name>
    <name type="common">Dinoflagellate</name>
    <dbReference type="NCBI Taxonomy" id="89957"/>
    <lineage>
        <taxon>Eukaryota</taxon>
        <taxon>Sar</taxon>
        <taxon>Alveolata</taxon>
        <taxon>Dinophyceae</taxon>
        <taxon>Suessiales</taxon>
        <taxon>Suessiaceae</taxon>
        <taxon>Polarella</taxon>
    </lineage>
</organism>
<evidence type="ECO:0000256" key="1">
    <source>
        <dbReference type="SAM" id="MobiDB-lite"/>
    </source>
</evidence>
<dbReference type="Proteomes" id="UP000654075">
    <property type="component" value="Unassembled WGS sequence"/>
</dbReference>
<evidence type="ECO:0000313" key="2">
    <source>
        <dbReference type="EMBL" id="CAE8596414.1"/>
    </source>
</evidence>
<comment type="caution">
    <text evidence="2">The sequence shown here is derived from an EMBL/GenBank/DDBJ whole genome shotgun (WGS) entry which is preliminary data.</text>
</comment>
<name>A0A813EBD5_POLGL</name>
<keyword evidence="3" id="KW-1185">Reference proteome</keyword>